<name>A0ABX6QLX1_9HYPH</name>
<dbReference type="CDD" id="cd01876">
    <property type="entry name" value="YihA_EngB"/>
    <property type="match status" value="1"/>
</dbReference>
<evidence type="ECO:0000256" key="9">
    <source>
        <dbReference type="ARBA" id="ARBA00023306"/>
    </source>
</evidence>
<evidence type="ECO:0000256" key="6">
    <source>
        <dbReference type="ARBA" id="ARBA00022842"/>
    </source>
</evidence>
<keyword evidence="6" id="KW-0460">Magnesium</keyword>
<dbReference type="Pfam" id="PF01926">
    <property type="entry name" value="MMR_HSR1"/>
    <property type="match status" value="1"/>
</dbReference>
<dbReference type="Proteomes" id="UP000308530">
    <property type="component" value="Chromosome"/>
</dbReference>
<gene>
    <name evidence="10" type="primary">engB</name>
    <name evidence="12" type="ORF">FE840_006615</name>
</gene>
<comment type="cofactor">
    <cofactor evidence="1">
        <name>Mg(2+)</name>
        <dbReference type="ChEBI" id="CHEBI:18420"/>
    </cofactor>
</comment>
<evidence type="ECO:0000256" key="4">
    <source>
        <dbReference type="ARBA" id="ARBA00022723"/>
    </source>
</evidence>
<evidence type="ECO:0000256" key="3">
    <source>
        <dbReference type="ARBA" id="ARBA00022618"/>
    </source>
</evidence>
<evidence type="ECO:0000256" key="7">
    <source>
        <dbReference type="ARBA" id="ARBA00023134"/>
    </source>
</evidence>
<evidence type="ECO:0000313" key="13">
    <source>
        <dbReference type="Proteomes" id="UP000308530"/>
    </source>
</evidence>
<keyword evidence="13" id="KW-1185">Reference proteome</keyword>
<accession>A0ABX6QLX1</accession>
<dbReference type="EMBL" id="CP058350">
    <property type="protein sequence ID" value="QLF69240.1"/>
    <property type="molecule type" value="Genomic_DNA"/>
</dbReference>
<dbReference type="PROSITE" id="PS51706">
    <property type="entry name" value="G_ENGB"/>
    <property type="match status" value="1"/>
</dbReference>
<dbReference type="SUPFAM" id="SSF52540">
    <property type="entry name" value="P-loop containing nucleoside triphosphate hydrolases"/>
    <property type="match status" value="1"/>
</dbReference>
<evidence type="ECO:0000256" key="5">
    <source>
        <dbReference type="ARBA" id="ARBA00022741"/>
    </source>
</evidence>
<dbReference type="NCBIfam" id="TIGR03598">
    <property type="entry name" value="GTPase_YsxC"/>
    <property type="match status" value="1"/>
</dbReference>
<feature type="domain" description="EngB-type G" evidence="11">
    <location>
        <begin position="33"/>
        <end position="217"/>
    </location>
</feature>
<organism evidence="12 13">
    <name type="scientific">Peteryoungia desertarenae</name>
    <dbReference type="NCBI Taxonomy" id="1813451"/>
    <lineage>
        <taxon>Bacteria</taxon>
        <taxon>Pseudomonadati</taxon>
        <taxon>Pseudomonadota</taxon>
        <taxon>Alphaproteobacteria</taxon>
        <taxon>Hyphomicrobiales</taxon>
        <taxon>Rhizobiaceae</taxon>
        <taxon>Peteryoungia</taxon>
    </lineage>
</organism>
<proteinExistence type="inferred from homology"/>
<dbReference type="InterPro" id="IPR027417">
    <property type="entry name" value="P-loop_NTPase"/>
</dbReference>
<keyword evidence="9 10" id="KW-0131">Cell cycle</keyword>
<dbReference type="Gene3D" id="3.40.50.300">
    <property type="entry name" value="P-loop containing nucleotide triphosphate hydrolases"/>
    <property type="match status" value="1"/>
</dbReference>
<evidence type="ECO:0000256" key="1">
    <source>
        <dbReference type="ARBA" id="ARBA00001946"/>
    </source>
</evidence>
<keyword evidence="4" id="KW-0479">Metal-binding</keyword>
<evidence type="ECO:0000256" key="2">
    <source>
        <dbReference type="ARBA" id="ARBA00009638"/>
    </source>
</evidence>
<dbReference type="InterPro" id="IPR006073">
    <property type="entry name" value="GTP-bd"/>
</dbReference>
<sequence length="219" mass="23863">MTTSSATESQPLFGRPWIFIRGVPSMKFLPPEGPLEVAFAGRSNVGKSSLINALVGKKGLARTSNTPGRTQELNYFVPDGYSGEGDDLPPMAIVDMPGYGYAQAPKAQVDAWTKLVFDYLRGRATLKRVYVLIDARHGIKKNDEEVLDLLDKAAVSYQIVLTKTDKIKEAGIPRLIGETQEKIRKRPAAYPGILATSSEKGSGLDDLRNAIIETVGRQA</sequence>
<dbReference type="RefSeq" id="WP_138285626.1">
    <property type="nucleotide sequence ID" value="NZ_CP058350.1"/>
</dbReference>
<comment type="function">
    <text evidence="10">Necessary for normal cell division and for the maintenance of normal septation.</text>
</comment>
<dbReference type="InterPro" id="IPR019987">
    <property type="entry name" value="GTP-bd_ribosome_bio_YsxC"/>
</dbReference>
<evidence type="ECO:0000256" key="8">
    <source>
        <dbReference type="ARBA" id="ARBA00023210"/>
    </source>
</evidence>
<evidence type="ECO:0000259" key="11">
    <source>
        <dbReference type="PROSITE" id="PS51706"/>
    </source>
</evidence>
<keyword evidence="5 10" id="KW-0547">Nucleotide-binding</keyword>
<reference evidence="12 13" key="1">
    <citation type="submission" date="2020-06" db="EMBL/GenBank/DDBJ databases">
        <title>Genome sequence of Rhizobium sp strain ADMK78.</title>
        <authorList>
            <person name="Rahi P."/>
        </authorList>
    </citation>
    <scope>NUCLEOTIDE SEQUENCE [LARGE SCALE GENOMIC DNA]</scope>
    <source>
        <strain evidence="12 13">ADMK78</strain>
    </source>
</reference>
<evidence type="ECO:0000256" key="10">
    <source>
        <dbReference type="HAMAP-Rule" id="MF_00321"/>
    </source>
</evidence>
<keyword evidence="7 10" id="KW-0342">GTP-binding</keyword>
<dbReference type="InterPro" id="IPR030393">
    <property type="entry name" value="G_ENGB_dom"/>
</dbReference>
<dbReference type="HAMAP" id="MF_00321">
    <property type="entry name" value="GTPase_EngB"/>
    <property type="match status" value="1"/>
</dbReference>
<protein>
    <recommendedName>
        <fullName evidence="10">Probable GTP-binding protein EngB</fullName>
    </recommendedName>
</protein>
<dbReference type="PANTHER" id="PTHR11649:SF13">
    <property type="entry name" value="ENGB-TYPE G DOMAIN-CONTAINING PROTEIN"/>
    <property type="match status" value="1"/>
</dbReference>
<keyword evidence="8 10" id="KW-0717">Septation</keyword>
<comment type="similarity">
    <text evidence="2 10">Belongs to the TRAFAC class TrmE-Era-EngA-EngB-Septin-like GTPase superfamily. EngB GTPase family.</text>
</comment>
<dbReference type="PANTHER" id="PTHR11649">
    <property type="entry name" value="MSS1/TRME-RELATED GTP-BINDING PROTEIN"/>
    <property type="match status" value="1"/>
</dbReference>
<evidence type="ECO:0000313" key="12">
    <source>
        <dbReference type="EMBL" id="QLF69240.1"/>
    </source>
</evidence>
<keyword evidence="3 10" id="KW-0132">Cell division</keyword>